<keyword evidence="3" id="KW-1185">Reference proteome</keyword>
<organism evidence="2 3">
    <name type="scientific">Kaistia geumhonensis</name>
    <dbReference type="NCBI Taxonomy" id="410839"/>
    <lineage>
        <taxon>Bacteria</taxon>
        <taxon>Pseudomonadati</taxon>
        <taxon>Pseudomonadota</taxon>
        <taxon>Alphaproteobacteria</taxon>
        <taxon>Hyphomicrobiales</taxon>
        <taxon>Kaistiaceae</taxon>
        <taxon>Kaistia</taxon>
    </lineage>
</organism>
<evidence type="ECO:0000256" key="1">
    <source>
        <dbReference type="SAM" id="Phobius"/>
    </source>
</evidence>
<gene>
    <name evidence="2" type="ORF">QO015_001046</name>
</gene>
<sequence length="503" mass="54161">MNSSISASSGRARLRAALTKGARRSLAMMALGAIMGPLLYAGLVTFQLGAWSRAQWWLYDILTLRRHFYADIVKPLPPEARKTLVAAGSGTMFGLDGGAVSRATGETVLNFGMHAGLDIDLLLAQLDGFVDANDRVVMPLEFEHYSRTAVTDLSAETFLAFLYPYADAIPLTRLARLAAAAHPFNVLDGVGNRIGEIIGTRPSPARPLATLLDDWKAARASGGAGDDHAPYDYSTMNAHGDKELMLQTPKDAEAAMRAATTPAQPIVTPYAAGALADARKVVEAKGASLILTWPVIVEDDSGTLFTPEYWQRIIDLARAADEAGSPIHCDPIGAIVPVQYRYDTSYHVNWKGASVYSAGFAACLPEIESRAFDWKSADAATLAARAKGRIAGLKRPPDPLVFGYERNIRLLQTLNDAVVAAHAASGRYPDELPAIDPDIPVVEKGAGLFLPWYRTDGTDYKLVAEDPHDCFAVSEGWPQMIDPTRPVAGGCTYGFWTPGAADW</sequence>
<evidence type="ECO:0000313" key="3">
    <source>
        <dbReference type="Proteomes" id="UP001223743"/>
    </source>
</evidence>
<proteinExistence type="predicted"/>
<accession>A0ABU0M3B0</accession>
<keyword evidence="1" id="KW-0812">Transmembrane</keyword>
<feature type="transmembrane region" description="Helical" evidence="1">
    <location>
        <begin position="21"/>
        <end position="43"/>
    </location>
</feature>
<name>A0ABU0M3B0_9HYPH</name>
<evidence type="ECO:0000313" key="2">
    <source>
        <dbReference type="EMBL" id="MDQ0515433.1"/>
    </source>
</evidence>
<protein>
    <submittedName>
        <fullName evidence="2">Uncharacterized protein</fullName>
    </submittedName>
</protein>
<dbReference type="EMBL" id="JAUSWJ010000001">
    <property type="protein sequence ID" value="MDQ0515433.1"/>
    <property type="molecule type" value="Genomic_DNA"/>
</dbReference>
<dbReference type="Proteomes" id="UP001223743">
    <property type="component" value="Unassembled WGS sequence"/>
</dbReference>
<keyword evidence="1" id="KW-0472">Membrane</keyword>
<dbReference type="RefSeq" id="WP_266281024.1">
    <property type="nucleotide sequence ID" value="NZ_JAPKNF010000001.1"/>
</dbReference>
<comment type="caution">
    <text evidence="2">The sequence shown here is derived from an EMBL/GenBank/DDBJ whole genome shotgun (WGS) entry which is preliminary data.</text>
</comment>
<keyword evidence="1" id="KW-1133">Transmembrane helix</keyword>
<reference evidence="2 3" key="1">
    <citation type="submission" date="2023-07" db="EMBL/GenBank/DDBJ databases">
        <title>Genomic Encyclopedia of Type Strains, Phase IV (KMG-IV): sequencing the most valuable type-strain genomes for metagenomic binning, comparative biology and taxonomic classification.</title>
        <authorList>
            <person name="Goeker M."/>
        </authorList>
    </citation>
    <scope>NUCLEOTIDE SEQUENCE [LARGE SCALE GENOMIC DNA]</scope>
    <source>
        <strain evidence="2 3">B1-1</strain>
    </source>
</reference>